<evidence type="ECO:0000313" key="1">
    <source>
        <dbReference type="EMBL" id="NML35451.1"/>
    </source>
</evidence>
<keyword evidence="2" id="KW-1185">Reference proteome</keyword>
<dbReference type="AlphaFoldDB" id="A0A7Y0A2U5"/>
<dbReference type="Proteomes" id="UP000583127">
    <property type="component" value="Unassembled WGS sequence"/>
</dbReference>
<accession>A0A7Y0A2U5</accession>
<sequence length="161" mass="17731">MVNNQREIERRLSVLQGLEWTSISRAANILTLGFGPKHEERNFYGVPRQVSAWALHIQCAWTLSKAGKSIATEKSLVGVDEEVNAFVISLGEALTRIAPIIVEGISANPECGLVISLSPSFRLIVATNGAGDDEDWRFFERKSEARHFVIEGGRIAPHSFG</sequence>
<evidence type="ECO:0000313" key="2">
    <source>
        <dbReference type="Proteomes" id="UP000583127"/>
    </source>
</evidence>
<comment type="caution">
    <text evidence="1">The sequence shown here is derived from an EMBL/GenBank/DDBJ whole genome shotgun (WGS) entry which is preliminary data.</text>
</comment>
<dbReference type="EMBL" id="JABBFZ010000040">
    <property type="protein sequence ID" value="NML35451.1"/>
    <property type="molecule type" value="Genomic_DNA"/>
</dbReference>
<protein>
    <submittedName>
        <fullName evidence="1">Uncharacterized protein</fullName>
    </submittedName>
</protein>
<name>A0A7Y0A2U5_9BURK</name>
<organism evidence="1 2">
    <name type="scientific">Paraburkholderia antibiotica</name>
    <dbReference type="NCBI Taxonomy" id="2728839"/>
    <lineage>
        <taxon>Bacteria</taxon>
        <taxon>Pseudomonadati</taxon>
        <taxon>Pseudomonadota</taxon>
        <taxon>Betaproteobacteria</taxon>
        <taxon>Burkholderiales</taxon>
        <taxon>Burkholderiaceae</taxon>
        <taxon>Paraburkholderia</taxon>
    </lineage>
</organism>
<dbReference type="RefSeq" id="WP_169501628.1">
    <property type="nucleotide sequence ID" value="NZ_JABBFZ010000040.1"/>
</dbReference>
<reference evidence="1 2" key="1">
    <citation type="submission" date="2020-04" db="EMBL/GenBank/DDBJ databases">
        <title>Paraburkholderia sp. G-4-1-8 isolated from soil.</title>
        <authorList>
            <person name="Dahal R.H."/>
        </authorList>
    </citation>
    <scope>NUCLEOTIDE SEQUENCE [LARGE SCALE GENOMIC DNA]</scope>
    <source>
        <strain evidence="1 2">G-4-1-8</strain>
    </source>
</reference>
<gene>
    <name evidence="1" type="ORF">HHL14_32100</name>
</gene>
<proteinExistence type="predicted"/>